<reference evidence="2" key="2">
    <citation type="submission" date="2015-01" db="EMBL/GenBank/DDBJ databases">
        <title>Evolutionary Origins and Diversification of the Mycorrhizal Mutualists.</title>
        <authorList>
            <consortium name="DOE Joint Genome Institute"/>
            <consortium name="Mycorrhizal Genomics Consortium"/>
            <person name="Kohler A."/>
            <person name="Kuo A."/>
            <person name="Nagy L.G."/>
            <person name="Floudas D."/>
            <person name="Copeland A."/>
            <person name="Barry K.W."/>
            <person name="Cichocki N."/>
            <person name="Veneault-Fourrey C."/>
            <person name="LaButti K."/>
            <person name="Lindquist E.A."/>
            <person name="Lipzen A."/>
            <person name="Lundell T."/>
            <person name="Morin E."/>
            <person name="Murat C."/>
            <person name="Riley R."/>
            <person name="Ohm R."/>
            <person name="Sun H."/>
            <person name="Tunlid A."/>
            <person name="Henrissat B."/>
            <person name="Grigoriev I.V."/>
            <person name="Hibbett D.S."/>
            <person name="Martin F."/>
        </authorList>
    </citation>
    <scope>NUCLEOTIDE SEQUENCE [LARGE SCALE GENOMIC DNA]</scope>
    <source>
        <strain evidence="2">MUT 4182</strain>
    </source>
</reference>
<evidence type="ECO:0000313" key="1">
    <source>
        <dbReference type="EMBL" id="KIO17510.1"/>
    </source>
</evidence>
<evidence type="ECO:0000313" key="2">
    <source>
        <dbReference type="Proteomes" id="UP000054248"/>
    </source>
</evidence>
<dbReference type="AlphaFoldDB" id="A0A0C3PS45"/>
<dbReference type="EMBL" id="KN823374">
    <property type="protein sequence ID" value="KIO17510.1"/>
    <property type="molecule type" value="Genomic_DNA"/>
</dbReference>
<sequence length="79" mass="8009">MNAEQPQAIPQMTFVQDSASDNMRSGDPCSGPCFCCATDGSPDGCCTGDSCCSDCCTGDSCCLDCCFACCGMLAGLCST</sequence>
<organism evidence="1 2">
    <name type="scientific">Tulasnella calospora MUT 4182</name>
    <dbReference type="NCBI Taxonomy" id="1051891"/>
    <lineage>
        <taxon>Eukaryota</taxon>
        <taxon>Fungi</taxon>
        <taxon>Dikarya</taxon>
        <taxon>Basidiomycota</taxon>
        <taxon>Agaricomycotina</taxon>
        <taxon>Agaricomycetes</taxon>
        <taxon>Cantharellales</taxon>
        <taxon>Tulasnellaceae</taxon>
        <taxon>Tulasnella</taxon>
    </lineage>
</organism>
<name>A0A0C3PS45_9AGAM</name>
<keyword evidence="2" id="KW-1185">Reference proteome</keyword>
<accession>A0A0C3PS45</accession>
<gene>
    <name evidence="1" type="ORF">M407DRAFT_171154</name>
</gene>
<dbReference type="Proteomes" id="UP000054248">
    <property type="component" value="Unassembled WGS sequence"/>
</dbReference>
<reference evidence="1 2" key="1">
    <citation type="submission" date="2014-04" db="EMBL/GenBank/DDBJ databases">
        <authorList>
            <consortium name="DOE Joint Genome Institute"/>
            <person name="Kuo A."/>
            <person name="Girlanda M."/>
            <person name="Perotto S."/>
            <person name="Kohler A."/>
            <person name="Nagy L.G."/>
            <person name="Floudas D."/>
            <person name="Copeland A."/>
            <person name="Barry K.W."/>
            <person name="Cichocki N."/>
            <person name="Veneault-Fourrey C."/>
            <person name="LaButti K."/>
            <person name="Lindquist E.A."/>
            <person name="Lipzen A."/>
            <person name="Lundell T."/>
            <person name="Morin E."/>
            <person name="Murat C."/>
            <person name="Sun H."/>
            <person name="Tunlid A."/>
            <person name="Henrissat B."/>
            <person name="Grigoriev I.V."/>
            <person name="Hibbett D.S."/>
            <person name="Martin F."/>
            <person name="Nordberg H.P."/>
            <person name="Cantor M.N."/>
            <person name="Hua S.X."/>
        </authorList>
    </citation>
    <scope>NUCLEOTIDE SEQUENCE [LARGE SCALE GENOMIC DNA]</scope>
    <source>
        <strain evidence="1 2">MUT 4182</strain>
    </source>
</reference>
<dbReference type="HOGENOM" id="CLU_2607790_0_0_1"/>
<protein>
    <submittedName>
        <fullName evidence="1">Uncharacterized protein</fullName>
    </submittedName>
</protein>
<proteinExistence type="predicted"/>